<dbReference type="EMBL" id="JBGFUD010002783">
    <property type="protein sequence ID" value="MFH4978002.1"/>
    <property type="molecule type" value="Genomic_DNA"/>
</dbReference>
<evidence type="ECO:0000256" key="1">
    <source>
        <dbReference type="SAM" id="Coils"/>
    </source>
</evidence>
<accession>A0ABD6EMS1</accession>
<sequence length="302" mass="33575">MVKRRSDHSLFKKAGNSVKKSKYFQSKKRASYGSQVESKKPASTDGKDDECSCSHSDCPGLQEECQEKFLVYGCRSGCSSVDSCISSAVSNVEQERVPTLEGMTPSSGCHVDQFIKKECLVTPDTYTDMPRVQEASTSTTTDTAPLASGGLLSSSRIITADDAVQALDTVNQLLNLRECHVQDLKRERNELSIKVSSLTAETEELRRKLSEQNNLIINLKKELQMNDERRNSESAALQGEIIQLKHKISMMEESRHAFNERIDVLLNGMSTEMNTSEEISSFDSGKSSHSVKNLLSVLFCHF</sequence>
<feature type="coiled-coil region" evidence="1">
    <location>
        <begin position="181"/>
        <end position="222"/>
    </location>
</feature>
<protein>
    <submittedName>
        <fullName evidence="3">Uncharacterized protein</fullName>
    </submittedName>
</protein>
<gene>
    <name evidence="3" type="ORF">AB6A40_004711</name>
</gene>
<feature type="compositionally biased region" description="Basic and acidic residues" evidence="2">
    <location>
        <begin position="37"/>
        <end position="51"/>
    </location>
</feature>
<feature type="compositionally biased region" description="Basic residues" evidence="2">
    <location>
        <begin position="19"/>
        <end position="30"/>
    </location>
</feature>
<feature type="region of interest" description="Disordered" evidence="2">
    <location>
        <begin position="1"/>
        <end position="51"/>
    </location>
</feature>
<evidence type="ECO:0000256" key="2">
    <source>
        <dbReference type="SAM" id="MobiDB-lite"/>
    </source>
</evidence>
<dbReference type="AlphaFoldDB" id="A0ABD6EMS1"/>
<evidence type="ECO:0000313" key="4">
    <source>
        <dbReference type="Proteomes" id="UP001608902"/>
    </source>
</evidence>
<proteinExistence type="predicted"/>
<organism evidence="3 4">
    <name type="scientific">Gnathostoma spinigerum</name>
    <dbReference type="NCBI Taxonomy" id="75299"/>
    <lineage>
        <taxon>Eukaryota</taxon>
        <taxon>Metazoa</taxon>
        <taxon>Ecdysozoa</taxon>
        <taxon>Nematoda</taxon>
        <taxon>Chromadorea</taxon>
        <taxon>Rhabditida</taxon>
        <taxon>Spirurina</taxon>
        <taxon>Gnathostomatomorpha</taxon>
        <taxon>Gnathostomatoidea</taxon>
        <taxon>Gnathostomatidae</taxon>
        <taxon>Gnathostoma</taxon>
    </lineage>
</organism>
<dbReference type="Proteomes" id="UP001608902">
    <property type="component" value="Unassembled WGS sequence"/>
</dbReference>
<reference evidence="3 4" key="1">
    <citation type="submission" date="2024-08" db="EMBL/GenBank/DDBJ databases">
        <title>Gnathostoma spinigerum genome.</title>
        <authorList>
            <person name="Gonzalez-Bertolin B."/>
            <person name="Monzon S."/>
            <person name="Zaballos A."/>
            <person name="Jimenez P."/>
            <person name="Dekumyoy P."/>
            <person name="Varona S."/>
            <person name="Cuesta I."/>
            <person name="Sumanam S."/>
            <person name="Adisakwattana P."/>
            <person name="Gasser R.B."/>
            <person name="Hernandez-Gonzalez A."/>
            <person name="Young N.D."/>
            <person name="Perteguer M.J."/>
        </authorList>
    </citation>
    <scope>NUCLEOTIDE SEQUENCE [LARGE SCALE GENOMIC DNA]</scope>
    <source>
        <strain evidence="3">AL3</strain>
        <tissue evidence="3">Liver</tissue>
    </source>
</reference>
<comment type="caution">
    <text evidence="3">The sequence shown here is derived from an EMBL/GenBank/DDBJ whole genome shotgun (WGS) entry which is preliminary data.</text>
</comment>
<keyword evidence="1" id="KW-0175">Coiled coil</keyword>
<name>A0ABD6EMS1_9BILA</name>
<keyword evidence="4" id="KW-1185">Reference proteome</keyword>
<evidence type="ECO:0000313" key="3">
    <source>
        <dbReference type="EMBL" id="MFH4978002.1"/>
    </source>
</evidence>